<evidence type="ECO:0000256" key="2">
    <source>
        <dbReference type="ARBA" id="ARBA00023134"/>
    </source>
</evidence>
<dbReference type="Gene3D" id="3.40.50.300">
    <property type="entry name" value="P-loop containing nucleotide triphosphate hydrolases"/>
    <property type="match status" value="1"/>
</dbReference>
<comment type="similarity">
    <text evidence="3">Belongs to the TRAFAC class dynamin-like GTPase superfamily. Dynamin/Fzo/YdjA family.</text>
</comment>
<dbReference type="PANTHER" id="PTHR11566:SF231">
    <property type="entry name" value="INTERFERON-INDUCED GTP-BINDING PROTEIN MX"/>
    <property type="match status" value="1"/>
</dbReference>
<dbReference type="CDD" id="cd08771">
    <property type="entry name" value="DLP_1"/>
    <property type="match status" value="1"/>
</dbReference>
<dbReference type="PRINTS" id="PR00195">
    <property type="entry name" value="DYNAMIN"/>
</dbReference>
<dbReference type="SUPFAM" id="SSF52540">
    <property type="entry name" value="P-loop containing nucleoside triphosphate hydrolases"/>
    <property type="match status" value="1"/>
</dbReference>
<sequence>MPLNDVPNSMLEQTSASSVYQKIINMSHPTFDTMLNSKMSKGFDPLGKTSEASGDKMNGVLYHQYEQKVRPYIDLIDFLRSLGIDQDLPLPSIAVIGDQSSGKSSVLEALSGVSLPRGSGIITRCPLEMKMKKIREGKPWKGTLKYRDIEMHLHDPKFVEEEILKAQNIIAGTASGISTELISLKIESSQVPDLTLIDLPGIARVAVGDQPSDIGEQIKSLIQTFIEKAETIILVVVPSIVDIATTEALKMAKEFDPDGQRTLGILTKPDMIDKGNEEKTVAVVRNLVIELKKGYMIVKCRGQQDINENLSLAEAIENERESLPNLKRKIEDKLDETATELKTYGQPVPVADKETISFLVEKLRKYYDDISSIIKGEEKVEDQECKVFSHLREQFEGLKKHLDTSFTEFRGEHSNIEDFMKKNRGKELPGFISYSTFEKFITQQIENLEAPSFKLLNAVSVRGEHSNIEDFMKKNRGKELPGFISYSTFEKFITQQIENLEAPSFKLLNAVSELMYSAYTKTAKTHFERFPNLLQVIKSLIGDILEKEFRKAEKMLQSQFDMEKHIFSQDSIYSKILTKVNSMYAIHSDVNLMKAHLNTYLEITSDRLANQIPLIILHHIVNQYGTSLQTQVLELIQGDNNVNELLTENREIEEKRNFIIERIERLKKAKEQLNKFST</sequence>
<dbReference type="Pfam" id="PF02212">
    <property type="entry name" value="GED"/>
    <property type="match status" value="1"/>
</dbReference>
<protein>
    <submittedName>
        <fullName evidence="7">MX protein</fullName>
    </submittedName>
</protein>
<dbReference type="PANTHER" id="PTHR11566">
    <property type="entry name" value="DYNAMIN"/>
    <property type="match status" value="1"/>
</dbReference>
<dbReference type="PROSITE" id="PS51718">
    <property type="entry name" value="G_DYNAMIN_2"/>
    <property type="match status" value="1"/>
</dbReference>
<dbReference type="Proteomes" id="UP001166052">
    <property type="component" value="Unassembled WGS sequence"/>
</dbReference>
<dbReference type="InterPro" id="IPR000375">
    <property type="entry name" value="Dynamin_stalk"/>
</dbReference>
<dbReference type="PROSITE" id="PS51388">
    <property type="entry name" value="GED"/>
    <property type="match status" value="1"/>
</dbReference>
<dbReference type="SMART" id="SM00053">
    <property type="entry name" value="DYNc"/>
    <property type="match status" value="1"/>
</dbReference>
<gene>
    <name evidence="7" type="primary">Mx</name>
    <name evidence="7" type="ORF">GTO92_0018246</name>
</gene>
<evidence type="ECO:0000313" key="7">
    <source>
        <dbReference type="EMBL" id="MBN3290961.1"/>
    </source>
</evidence>
<evidence type="ECO:0000256" key="3">
    <source>
        <dbReference type="RuleBase" id="RU003932"/>
    </source>
</evidence>
<feature type="coiled-coil region" evidence="4">
    <location>
        <begin position="635"/>
        <end position="669"/>
    </location>
</feature>
<organism evidence="7 8">
    <name type="scientific">Polypterus senegalus</name>
    <name type="common">Senegal bichir</name>
    <dbReference type="NCBI Taxonomy" id="55291"/>
    <lineage>
        <taxon>Eukaryota</taxon>
        <taxon>Metazoa</taxon>
        <taxon>Chordata</taxon>
        <taxon>Craniata</taxon>
        <taxon>Vertebrata</taxon>
        <taxon>Euteleostomi</taxon>
        <taxon>Actinopterygii</taxon>
        <taxon>Polypteriformes</taxon>
        <taxon>Polypteridae</taxon>
        <taxon>Polypterus</taxon>
    </lineage>
</organism>
<dbReference type="InterPro" id="IPR019762">
    <property type="entry name" value="Dynamin_GTPase_CS"/>
</dbReference>
<evidence type="ECO:0000256" key="1">
    <source>
        <dbReference type="ARBA" id="ARBA00022741"/>
    </source>
</evidence>
<dbReference type="EMBL" id="JAAWVN010010316">
    <property type="protein sequence ID" value="MBN3290961.1"/>
    <property type="molecule type" value="Genomic_DNA"/>
</dbReference>
<keyword evidence="1 3" id="KW-0547">Nucleotide-binding</keyword>
<dbReference type="PROSITE" id="PS00410">
    <property type="entry name" value="G_DYNAMIN_1"/>
    <property type="match status" value="1"/>
</dbReference>
<accession>A0ABS2YY87</accession>
<evidence type="ECO:0000313" key="8">
    <source>
        <dbReference type="Proteomes" id="UP001166052"/>
    </source>
</evidence>
<feature type="domain" description="Dynamin-type G" evidence="6">
    <location>
        <begin position="87"/>
        <end position="381"/>
    </location>
</feature>
<dbReference type="InterPro" id="IPR045063">
    <property type="entry name" value="Dynamin_N"/>
</dbReference>
<dbReference type="SMART" id="SM00302">
    <property type="entry name" value="GED"/>
    <property type="match status" value="1"/>
</dbReference>
<dbReference type="InterPro" id="IPR030381">
    <property type="entry name" value="G_DYNAMIN_dom"/>
</dbReference>
<feature type="domain" description="GED" evidence="5">
    <location>
        <begin position="590"/>
        <end position="678"/>
    </location>
</feature>
<evidence type="ECO:0000256" key="4">
    <source>
        <dbReference type="SAM" id="Coils"/>
    </source>
</evidence>
<dbReference type="Pfam" id="PF00350">
    <property type="entry name" value="Dynamin_N"/>
    <property type="match status" value="1"/>
</dbReference>
<dbReference type="Gene3D" id="1.20.120.1240">
    <property type="entry name" value="Dynamin, middle domain"/>
    <property type="match status" value="2"/>
</dbReference>
<feature type="non-terminal residue" evidence="7">
    <location>
        <position position="1"/>
    </location>
</feature>
<feature type="non-terminal residue" evidence="7">
    <location>
        <position position="678"/>
    </location>
</feature>
<reference evidence="7" key="1">
    <citation type="journal article" date="2021" name="Cell">
        <title>Tracing the genetic footprints of vertebrate landing in non-teleost ray-finned fishes.</title>
        <authorList>
            <person name="Bi X."/>
            <person name="Wang K."/>
            <person name="Yang L."/>
            <person name="Pan H."/>
            <person name="Jiang H."/>
            <person name="Wei Q."/>
            <person name="Fang M."/>
            <person name="Yu H."/>
            <person name="Zhu C."/>
            <person name="Cai Y."/>
            <person name="He Y."/>
            <person name="Gan X."/>
            <person name="Zeng H."/>
            <person name="Yu D."/>
            <person name="Zhu Y."/>
            <person name="Jiang H."/>
            <person name="Qiu Q."/>
            <person name="Yang H."/>
            <person name="Zhang Y.E."/>
            <person name="Wang W."/>
            <person name="Zhu M."/>
            <person name="He S."/>
            <person name="Zhang G."/>
        </authorList>
    </citation>
    <scope>NUCLEOTIDE SEQUENCE</scope>
    <source>
        <strain evidence="7">Bchr_001</strain>
    </source>
</reference>
<dbReference type="InterPro" id="IPR022812">
    <property type="entry name" value="Dynamin"/>
</dbReference>
<keyword evidence="4" id="KW-0175">Coiled coil</keyword>
<comment type="caution">
    <text evidence="7">The sequence shown here is derived from an EMBL/GenBank/DDBJ whole genome shotgun (WGS) entry which is preliminary data.</text>
</comment>
<dbReference type="InterPro" id="IPR001401">
    <property type="entry name" value="Dynamin_GTPase"/>
</dbReference>
<dbReference type="Pfam" id="PF01031">
    <property type="entry name" value="Dynamin_M"/>
    <property type="match status" value="2"/>
</dbReference>
<name>A0ABS2YY87_POLSE</name>
<evidence type="ECO:0000259" key="6">
    <source>
        <dbReference type="PROSITE" id="PS51718"/>
    </source>
</evidence>
<keyword evidence="2 3" id="KW-0342">GTP-binding</keyword>
<dbReference type="InterPro" id="IPR027417">
    <property type="entry name" value="P-loop_NTPase"/>
</dbReference>
<keyword evidence="8" id="KW-1185">Reference proteome</keyword>
<dbReference type="InterPro" id="IPR020850">
    <property type="entry name" value="GED_dom"/>
</dbReference>
<dbReference type="InterPro" id="IPR003130">
    <property type="entry name" value="GED"/>
</dbReference>
<evidence type="ECO:0000259" key="5">
    <source>
        <dbReference type="PROSITE" id="PS51388"/>
    </source>
</evidence>
<proteinExistence type="inferred from homology"/>